<dbReference type="AlphaFoldDB" id="A0ABD0KNC4"/>
<evidence type="ECO:0000313" key="2">
    <source>
        <dbReference type="Proteomes" id="UP001519460"/>
    </source>
</evidence>
<gene>
    <name evidence="1" type="ORF">BaRGS_00020140</name>
</gene>
<protein>
    <submittedName>
        <fullName evidence="1">Uncharacterized protein</fullName>
    </submittedName>
</protein>
<reference evidence="1 2" key="1">
    <citation type="journal article" date="2023" name="Sci. Data">
        <title>Genome assembly of the Korean intertidal mud-creeper Batillaria attramentaria.</title>
        <authorList>
            <person name="Patra A.K."/>
            <person name="Ho P.T."/>
            <person name="Jun S."/>
            <person name="Lee S.J."/>
            <person name="Kim Y."/>
            <person name="Won Y.J."/>
        </authorList>
    </citation>
    <scope>NUCLEOTIDE SEQUENCE [LARGE SCALE GENOMIC DNA]</scope>
    <source>
        <strain evidence="1">Wonlab-2016</strain>
    </source>
</reference>
<dbReference type="EMBL" id="JACVVK020000148">
    <property type="protein sequence ID" value="KAK7488687.1"/>
    <property type="molecule type" value="Genomic_DNA"/>
</dbReference>
<sequence length="73" mass="7831">MKTSKISKRSMMKATLMDLKGSQAVPPLHAAQHSANNHRPSQMANSAWVHVSKGRCDCLGSVCTQSGLDVHTA</sequence>
<evidence type="ECO:0000313" key="1">
    <source>
        <dbReference type="EMBL" id="KAK7488687.1"/>
    </source>
</evidence>
<keyword evidence="2" id="KW-1185">Reference proteome</keyword>
<comment type="caution">
    <text evidence="1">The sequence shown here is derived from an EMBL/GenBank/DDBJ whole genome shotgun (WGS) entry which is preliminary data.</text>
</comment>
<accession>A0ABD0KNC4</accession>
<organism evidence="1 2">
    <name type="scientific">Batillaria attramentaria</name>
    <dbReference type="NCBI Taxonomy" id="370345"/>
    <lineage>
        <taxon>Eukaryota</taxon>
        <taxon>Metazoa</taxon>
        <taxon>Spiralia</taxon>
        <taxon>Lophotrochozoa</taxon>
        <taxon>Mollusca</taxon>
        <taxon>Gastropoda</taxon>
        <taxon>Caenogastropoda</taxon>
        <taxon>Sorbeoconcha</taxon>
        <taxon>Cerithioidea</taxon>
        <taxon>Batillariidae</taxon>
        <taxon>Batillaria</taxon>
    </lineage>
</organism>
<name>A0ABD0KNC4_9CAEN</name>
<dbReference type="Proteomes" id="UP001519460">
    <property type="component" value="Unassembled WGS sequence"/>
</dbReference>
<proteinExistence type="predicted"/>